<gene>
    <name evidence="2" type="ORF">G6F51_012784</name>
</gene>
<comment type="caution">
    <text evidence="2">The sequence shown here is derived from an EMBL/GenBank/DDBJ whole genome shotgun (WGS) entry which is preliminary data.</text>
</comment>
<evidence type="ECO:0000313" key="2">
    <source>
        <dbReference type="EMBL" id="KAG1533101.1"/>
    </source>
</evidence>
<dbReference type="Proteomes" id="UP000717996">
    <property type="component" value="Unassembled WGS sequence"/>
</dbReference>
<dbReference type="InterPro" id="IPR005162">
    <property type="entry name" value="Retrotrans_gag_dom"/>
</dbReference>
<evidence type="ECO:0000259" key="1">
    <source>
        <dbReference type="Pfam" id="PF03732"/>
    </source>
</evidence>
<organism evidence="2 3">
    <name type="scientific">Rhizopus oryzae</name>
    <name type="common">Mucormycosis agent</name>
    <name type="synonym">Rhizopus arrhizus var. delemar</name>
    <dbReference type="NCBI Taxonomy" id="64495"/>
    <lineage>
        <taxon>Eukaryota</taxon>
        <taxon>Fungi</taxon>
        <taxon>Fungi incertae sedis</taxon>
        <taxon>Mucoromycota</taxon>
        <taxon>Mucoromycotina</taxon>
        <taxon>Mucoromycetes</taxon>
        <taxon>Mucorales</taxon>
        <taxon>Mucorineae</taxon>
        <taxon>Rhizopodaceae</taxon>
        <taxon>Rhizopus</taxon>
    </lineage>
</organism>
<evidence type="ECO:0000313" key="3">
    <source>
        <dbReference type="Proteomes" id="UP000717996"/>
    </source>
</evidence>
<accession>A0A9P6XUZ1</accession>
<name>A0A9P6XUZ1_RHIOR</name>
<dbReference type="AlphaFoldDB" id="A0A9P6XUZ1"/>
<proteinExistence type="predicted"/>
<reference evidence="2" key="1">
    <citation type="journal article" date="2020" name="Microb. Genom.">
        <title>Genetic diversity of clinical and environmental Mucorales isolates obtained from an investigation of mucormycosis cases among solid organ transplant recipients.</title>
        <authorList>
            <person name="Nguyen M.H."/>
            <person name="Kaul D."/>
            <person name="Muto C."/>
            <person name="Cheng S.J."/>
            <person name="Richter R.A."/>
            <person name="Bruno V.M."/>
            <person name="Liu G."/>
            <person name="Beyhan S."/>
            <person name="Sundermann A.J."/>
            <person name="Mounaud S."/>
            <person name="Pasculle A.W."/>
            <person name="Nierman W.C."/>
            <person name="Driscoll E."/>
            <person name="Cumbie R."/>
            <person name="Clancy C.J."/>
            <person name="Dupont C.L."/>
        </authorList>
    </citation>
    <scope>NUCLEOTIDE SEQUENCE</scope>
    <source>
        <strain evidence="2">GL16</strain>
    </source>
</reference>
<dbReference type="OrthoDB" id="2289648at2759"/>
<sequence>MPTLIQQWLPTLAPDILASWSLLKEALIARFGVPADVDNQRLLKDLKRCRKGANESIRLHATKWEHLLNLISDDYTEDTKINLFIQSLDKPETRLALIAI</sequence>
<dbReference type="Pfam" id="PF03732">
    <property type="entry name" value="Retrotrans_gag"/>
    <property type="match status" value="1"/>
</dbReference>
<feature type="domain" description="Retrotransposon gag" evidence="1">
    <location>
        <begin position="6"/>
        <end position="89"/>
    </location>
</feature>
<protein>
    <recommendedName>
        <fullName evidence="1">Retrotransposon gag domain-containing protein</fullName>
    </recommendedName>
</protein>
<dbReference type="EMBL" id="JAANIT010004086">
    <property type="protein sequence ID" value="KAG1533101.1"/>
    <property type="molecule type" value="Genomic_DNA"/>
</dbReference>